<sequence>MEEVPMLGKKLPLILGRPFLRTARTKIDVYEGTLTLAINDEIVEFKVLDALKFPNDDNACFSIEVLEQLVQETFNTSQGETPLERALIQSPKIVNEEENTAVLEAVSMLEALLCQIGKYIPNFESLPLSTDKLVPSIVKAPQVELKPLLESLKYTYLGDGETLPVIIASDLSEATEDKLVRVLREHKTALGSVLVPVPVLKVWFWSGLGLAVLTVQFQFRFDFRRFNFGSSFDSFIGFEPLVPVPVPVPTIL</sequence>
<dbReference type="EMBL" id="JAJSOW010000104">
    <property type="protein sequence ID" value="KAI9170369.1"/>
    <property type="molecule type" value="Genomic_DNA"/>
</dbReference>
<organism evidence="1 2">
    <name type="scientific">Acer negundo</name>
    <name type="common">Box elder</name>
    <dbReference type="NCBI Taxonomy" id="4023"/>
    <lineage>
        <taxon>Eukaryota</taxon>
        <taxon>Viridiplantae</taxon>
        <taxon>Streptophyta</taxon>
        <taxon>Embryophyta</taxon>
        <taxon>Tracheophyta</taxon>
        <taxon>Spermatophyta</taxon>
        <taxon>Magnoliopsida</taxon>
        <taxon>eudicotyledons</taxon>
        <taxon>Gunneridae</taxon>
        <taxon>Pentapetalae</taxon>
        <taxon>rosids</taxon>
        <taxon>malvids</taxon>
        <taxon>Sapindales</taxon>
        <taxon>Sapindaceae</taxon>
        <taxon>Hippocastanoideae</taxon>
        <taxon>Acereae</taxon>
        <taxon>Acer</taxon>
    </lineage>
</organism>
<dbReference type="PANTHER" id="PTHR33067:SF9">
    <property type="entry name" value="RNA-DIRECTED DNA POLYMERASE"/>
    <property type="match status" value="1"/>
</dbReference>
<comment type="caution">
    <text evidence="1">The sequence shown here is derived from an EMBL/GenBank/DDBJ whole genome shotgun (WGS) entry which is preliminary data.</text>
</comment>
<evidence type="ECO:0008006" key="3">
    <source>
        <dbReference type="Google" id="ProtNLM"/>
    </source>
</evidence>
<dbReference type="PANTHER" id="PTHR33067">
    <property type="entry name" value="RNA-DIRECTED DNA POLYMERASE-RELATED"/>
    <property type="match status" value="1"/>
</dbReference>
<name>A0AAD5NNF2_ACENE</name>
<reference evidence="1" key="1">
    <citation type="journal article" date="2022" name="Plant J.">
        <title>Strategies of tolerance reflected in two North American maple genomes.</title>
        <authorList>
            <person name="McEvoy S.L."/>
            <person name="Sezen U.U."/>
            <person name="Trouern-Trend A."/>
            <person name="McMahon S.M."/>
            <person name="Schaberg P.G."/>
            <person name="Yang J."/>
            <person name="Wegrzyn J.L."/>
            <person name="Swenson N.G."/>
        </authorList>
    </citation>
    <scope>NUCLEOTIDE SEQUENCE</scope>
    <source>
        <strain evidence="1">91603</strain>
    </source>
</reference>
<keyword evidence="2" id="KW-1185">Reference proteome</keyword>
<gene>
    <name evidence="1" type="ORF">LWI28_026940</name>
</gene>
<dbReference type="Proteomes" id="UP001064489">
    <property type="component" value="Chromosome 7"/>
</dbReference>
<dbReference type="AlphaFoldDB" id="A0AAD5NNF2"/>
<accession>A0AAD5NNF2</accession>
<evidence type="ECO:0000313" key="2">
    <source>
        <dbReference type="Proteomes" id="UP001064489"/>
    </source>
</evidence>
<protein>
    <recommendedName>
        <fullName evidence="3">Reverse transcriptase domain-containing protein</fullName>
    </recommendedName>
</protein>
<reference evidence="1" key="2">
    <citation type="submission" date="2023-02" db="EMBL/GenBank/DDBJ databases">
        <authorList>
            <person name="Swenson N.G."/>
            <person name="Wegrzyn J.L."/>
            <person name="Mcevoy S.L."/>
        </authorList>
    </citation>
    <scope>NUCLEOTIDE SEQUENCE</scope>
    <source>
        <strain evidence="1">91603</strain>
        <tissue evidence="1">Leaf</tissue>
    </source>
</reference>
<evidence type="ECO:0000313" key="1">
    <source>
        <dbReference type="EMBL" id="KAI9170369.1"/>
    </source>
</evidence>
<proteinExistence type="predicted"/>